<dbReference type="STRING" id="198628.Dda3937_04381"/>
<protein>
    <submittedName>
        <fullName evidence="1">Uncharacterized protein</fullName>
    </submittedName>
</protein>
<accession>E0SBI0</accession>
<dbReference type="KEGG" id="ddd:Dda3937_04381"/>
<proteinExistence type="predicted"/>
<evidence type="ECO:0000313" key="2">
    <source>
        <dbReference type="Proteomes" id="UP000006859"/>
    </source>
</evidence>
<dbReference type="AlphaFoldDB" id="E0SBI0"/>
<reference evidence="1 2" key="1">
    <citation type="journal article" date="2011" name="J. Bacteriol.">
        <title>Genome sequence of the plant-pathogenic bacterium Dickeya dadantii 3937.</title>
        <authorList>
            <person name="Glasner J.D."/>
            <person name="Yang C.H."/>
            <person name="Reverchon S."/>
            <person name="Hugouvieux-Cotte-Pattat N."/>
            <person name="Condemine G."/>
            <person name="Bohin J.P."/>
            <person name="Van Gijsegem F."/>
            <person name="Yang S."/>
            <person name="Franza T."/>
            <person name="Expert D."/>
            <person name="Plunkett G. III"/>
            <person name="San Francisco M.J."/>
            <person name="Charkowski A.O."/>
            <person name="Py B."/>
            <person name="Bell K."/>
            <person name="Rauscher L."/>
            <person name="Rodriguez-Palenzuela P."/>
            <person name="Toussaint A."/>
            <person name="Holeva M.C."/>
            <person name="He S.Y."/>
            <person name="Douet V."/>
            <person name="Boccara M."/>
            <person name="Blanco C."/>
            <person name="Toth I."/>
            <person name="Anderson B.D."/>
            <person name="Biehl B.S."/>
            <person name="Mau B."/>
            <person name="Flynn S.M."/>
            <person name="Barras F."/>
            <person name="Lindeberg M."/>
            <person name="Birch P.R."/>
            <person name="Tsuyumu S."/>
            <person name="Shi X."/>
            <person name="Hibbing M."/>
            <person name="Yap M.N."/>
            <person name="Carpentier M."/>
            <person name="Dassa E."/>
            <person name="Umehara M."/>
            <person name="Kim J.F."/>
            <person name="Rusch M."/>
            <person name="Soni P."/>
            <person name="Mayhew G.F."/>
            <person name="Fouts D.E."/>
            <person name="Gill S.R."/>
            <person name="Blattner F.R."/>
            <person name="Keen N.T."/>
            <person name="Perna N.T."/>
        </authorList>
    </citation>
    <scope>NUCLEOTIDE SEQUENCE [LARGE SCALE GENOMIC DNA]</scope>
    <source>
        <strain evidence="1 2">3937</strain>
    </source>
</reference>
<name>E0SBI0_DICD3</name>
<dbReference type="EMBL" id="CP002038">
    <property type="protein sequence ID" value="ADM99584.1"/>
    <property type="molecule type" value="Genomic_DNA"/>
</dbReference>
<sequence length="89" mass="10381">MSPRLSHVLPAIYPKSSKHRVGVFLRHKVPLHEAFLHPAAYHRAALRGFILIAAPYNRKNHTSKACCWHPFYYSASTLFNLQNKKMHFR</sequence>
<evidence type="ECO:0000313" key="1">
    <source>
        <dbReference type="EMBL" id="ADM99584.1"/>
    </source>
</evidence>
<gene>
    <name evidence="1" type="ordered locus">Dda3937_04381</name>
</gene>
<organism evidence="1 2">
    <name type="scientific">Dickeya dadantii (strain 3937)</name>
    <name type="common">Erwinia chrysanthemi (strain 3937)</name>
    <dbReference type="NCBI Taxonomy" id="198628"/>
    <lineage>
        <taxon>Bacteria</taxon>
        <taxon>Pseudomonadati</taxon>
        <taxon>Pseudomonadota</taxon>
        <taxon>Gammaproteobacteria</taxon>
        <taxon>Enterobacterales</taxon>
        <taxon>Pectobacteriaceae</taxon>
        <taxon>Dickeya</taxon>
    </lineage>
</organism>
<dbReference type="Proteomes" id="UP000006859">
    <property type="component" value="Chromosome"/>
</dbReference>
<keyword evidence="2" id="KW-1185">Reference proteome</keyword>
<dbReference type="HOGENOM" id="CLU_2449868_0_0_6"/>